<feature type="domain" description="RlpA-like protein double-psi beta-barrel" evidence="5">
    <location>
        <begin position="58"/>
        <end position="145"/>
    </location>
</feature>
<proteinExistence type="inferred from homology"/>
<dbReference type="GO" id="GO:0008932">
    <property type="term" value="F:lytic endotransglycosylase activity"/>
    <property type="evidence" value="ECO:0007669"/>
    <property type="project" value="UniProtKB-UniRule"/>
</dbReference>
<protein>
    <recommendedName>
        <fullName evidence="3">Probable endolytic peptidoglycan transglycosylase RlpA</fullName>
        <ecNumber evidence="3">4.2.2.-</ecNumber>
    </recommendedName>
</protein>
<evidence type="ECO:0000256" key="1">
    <source>
        <dbReference type="ARBA" id="ARBA00023239"/>
    </source>
</evidence>
<evidence type="ECO:0000313" key="7">
    <source>
        <dbReference type="Proteomes" id="UP000757435"/>
    </source>
</evidence>
<dbReference type="PANTHER" id="PTHR34183">
    <property type="entry name" value="ENDOLYTIC PEPTIDOGLYCAN TRANSGLYCOSYLASE RLPA"/>
    <property type="match status" value="1"/>
</dbReference>
<dbReference type="CDD" id="cd22268">
    <property type="entry name" value="DPBB_RlpA-like"/>
    <property type="match status" value="1"/>
</dbReference>
<evidence type="ECO:0000313" key="6">
    <source>
        <dbReference type="EMBL" id="MBW4659880.1"/>
    </source>
</evidence>
<keyword evidence="2 3" id="KW-0961">Cell wall biogenesis/degradation</keyword>
<evidence type="ECO:0000256" key="2">
    <source>
        <dbReference type="ARBA" id="ARBA00023316"/>
    </source>
</evidence>
<dbReference type="PANTHER" id="PTHR34183:SF8">
    <property type="entry name" value="ENDOLYTIC PEPTIDOGLYCAN TRANSGLYCOSYLASE RLPA-RELATED"/>
    <property type="match status" value="1"/>
</dbReference>
<dbReference type="Proteomes" id="UP000757435">
    <property type="component" value="Unassembled WGS sequence"/>
</dbReference>
<dbReference type="SUPFAM" id="SSF50685">
    <property type="entry name" value="Barwin-like endoglucanases"/>
    <property type="match status" value="1"/>
</dbReference>
<dbReference type="Pfam" id="PF03330">
    <property type="entry name" value="DPBB_1"/>
    <property type="match status" value="1"/>
</dbReference>
<dbReference type="InterPro" id="IPR012997">
    <property type="entry name" value="RplA"/>
</dbReference>
<dbReference type="EMBL" id="JAHHHD010000015">
    <property type="protein sequence ID" value="MBW4659880.1"/>
    <property type="molecule type" value="Genomic_DNA"/>
</dbReference>
<dbReference type="AlphaFoldDB" id="A0A951QDS2"/>
<comment type="similarity">
    <text evidence="3 4">Belongs to the RlpA family.</text>
</comment>
<name>A0A951QDS2_9CYAN</name>
<dbReference type="InterPro" id="IPR036908">
    <property type="entry name" value="RlpA-like_sf"/>
</dbReference>
<reference evidence="6" key="2">
    <citation type="journal article" date="2022" name="Microbiol. Resour. Announc.">
        <title>Metagenome Sequencing to Explore Phylogenomics of Terrestrial Cyanobacteria.</title>
        <authorList>
            <person name="Ward R.D."/>
            <person name="Stajich J.E."/>
            <person name="Johansen J.R."/>
            <person name="Huntemann M."/>
            <person name="Clum A."/>
            <person name="Foster B."/>
            <person name="Foster B."/>
            <person name="Roux S."/>
            <person name="Palaniappan K."/>
            <person name="Varghese N."/>
            <person name="Mukherjee S."/>
            <person name="Reddy T.B.K."/>
            <person name="Daum C."/>
            <person name="Copeland A."/>
            <person name="Chen I.A."/>
            <person name="Ivanova N.N."/>
            <person name="Kyrpides N.C."/>
            <person name="Shapiro N."/>
            <person name="Eloe-Fadrosh E.A."/>
            <person name="Pietrasiak N."/>
        </authorList>
    </citation>
    <scope>NUCLEOTIDE SEQUENCE</scope>
    <source>
        <strain evidence="6">UHER 2000/2452</strain>
    </source>
</reference>
<dbReference type="EC" id="4.2.2.-" evidence="3"/>
<sequence length="156" mass="16327">MDANTILPNTTKNPTEDALQATNLIRRQMGNAPPIDQIPGRPEVASTLSLGSVQFTISGWASWYGPGFDGNYSASGEVFNENALTAAHPDLPFGTQVRVTNMDNGMSVVVRINDRGPYAGDRVIDLSRGAASVIGLVQSGVAPVSLEVLGAASASR</sequence>
<gene>
    <name evidence="3" type="primary">rlpA</name>
    <name evidence="6" type="ORF">KME15_14485</name>
</gene>
<accession>A0A951QDS2</accession>
<dbReference type="InterPro" id="IPR034718">
    <property type="entry name" value="RlpA"/>
</dbReference>
<organism evidence="6 7">
    <name type="scientific">Drouetiella hepatica Uher 2000/2452</name>
    <dbReference type="NCBI Taxonomy" id="904376"/>
    <lineage>
        <taxon>Bacteria</taxon>
        <taxon>Bacillati</taxon>
        <taxon>Cyanobacteriota</taxon>
        <taxon>Cyanophyceae</taxon>
        <taxon>Oculatellales</taxon>
        <taxon>Oculatellaceae</taxon>
        <taxon>Drouetiella</taxon>
    </lineage>
</organism>
<keyword evidence="1 3" id="KW-0456">Lyase</keyword>
<reference evidence="6" key="1">
    <citation type="submission" date="2021-05" db="EMBL/GenBank/DDBJ databases">
        <authorList>
            <person name="Pietrasiak N."/>
            <person name="Ward R."/>
            <person name="Stajich J.E."/>
            <person name="Kurbessoian T."/>
        </authorList>
    </citation>
    <scope>NUCLEOTIDE SEQUENCE</scope>
    <source>
        <strain evidence="6">UHER 2000/2452</strain>
    </source>
</reference>
<dbReference type="GO" id="GO:0000270">
    <property type="term" value="P:peptidoglycan metabolic process"/>
    <property type="evidence" value="ECO:0007669"/>
    <property type="project" value="UniProtKB-UniRule"/>
</dbReference>
<dbReference type="NCBIfam" id="TIGR00413">
    <property type="entry name" value="rlpA"/>
    <property type="match status" value="1"/>
</dbReference>
<dbReference type="GO" id="GO:0071555">
    <property type="term" value="P:cell wall organization"/>
    <property type="evidence" value="ECO:0007669"/>
    <property type="project" value="UniProtKB-KW"/>
</dbReference>
<dbReference type="HAMAP" id="MF_02071">
    <property type="entry name" value="RlpA"/>
    <property type="match status" value="1"/>
</dbReference>
<comment type="caution">
    <text evidence="6">The sequence shown here is derived from an EMBL/GenBank/DDBJ whole genome shotgun (WGS) entry which is preliminary data.</text>
</comment>
<evidence type="ECO:0000259" key="5">
    <source>
        <dbReference type="Pfam" id="PF03330"/>
    </source>
</evidence>
<dbReference type="InterPro" id="IPR009009">
    <property type="entry name" value="RlpA-like_DPBB"/>
</dbReference>
<comment type="function">
    <text evidence="3">Lytic transglycosylase with a strong preference for naked glycan strands that lack stem peptides.</text>
</comment>
<evidence type="ECO:0000256" key="4">
    <source>
        <dbReference type="RuleBase" id="RU003495"/>
    </source>
</evidence>
<dbReference type="Gene3D" id="2.40.40.10">
    <property type="entry name" value="RlpA-like domain"/>
    <property type="match status" value="1"/>
</dbReference>
<evidence type="ECO:0000256" key="3">
    <source>
        <dbReference type="HAMAP-Rule" id="MF_02071"/>
    </source>
</evidence>